<evidence type="ECO:0000313" key="8">
    <source>
        <dbReference type="EMBL" id="SEF40371.1"/>
    </source>
</evidence>
<evidence type="ECO:0000256" key="4">
    <source>
        <dbReference type="PIRSR" id="PIRSR000097-1"/>
    </source>
</evidence>
<name>A0A1H5RS80_9FIRM</name>
<feature type="active site" description="Proton donor" evidence="4">
    <location>
        <position position="50"/>
    </location>
</feature>
<dbReference type="InterPro" id="IPR018170">
    <property type="entry name" value="Aldo/ket_reductase_CS"/>
</dbReference>
<dbReference type="FunFam" id="3.20.20.100:FF:000015">
    <property type="entry name" value="Oxidoreductase, aldo/keto reductase family"/>
    <property type="match status" value="1"/>
</dbReference>
<protein>
    <submittedName>
        <fullName evidence="8">Aldo/keto reductase</fullName>
    </submittedName>
</protein>
<dbReference type="Pfam" id="PF00248">
    <property type="entry name" value="Aldo_ket_red"/>
    <property type="match status" value="1"/>
</dbReference>
<dbReference type="RefSeq" id="WP_103952052.1">
    <property type="nucleotide sequence ID" value="NZ_FNUL01000001.1"/>
</dbReference>
<comment type="similarity">
    <text evidence="1">Belongs to the aldo/keto reductase family.</text>
</comment>
<evidence type="ECO:0000259" key="7">
    <source>
        <dbReference type="Pfam" id="PF00248"/>
    </source>
</evidence>
<evidence type="ECO:0000256" key="5">
    <source>
        <dbReference type="PIRSR" id="PIRSR000097-2"/>
    </source>
</evidence>
<dbReference type="PANTHER" id="PTHR43827">
    <property type="entry name" value="2,5-DIKETO-D-GLUCONIC ACID REDUCTASE"/>
    <property type="match status" value="1"/>
</dbReference>
<evidence type="ECO:0000256" key="1">
    <source>
        <dbReference type="ARBA" id="ARBA00007905"/>
    </source>
</evidence>
<dbReference type="GO" id="GO:0016616">
    <property type="term" value="F:oxidoreductase activity, acting on the CH-OH group of donors, NAD or NADP as acceptor"/>
    <property type="evidence" value="ECO:0007669"/>
    <property type="project" value="UniProtKB-ARBA"/>
</dbReference>
<dbReference type="Proteomes" id="UP000236726">
    <property type="component" value="Unassembled WGS sequence"/>
</dbReference>
<dbReference type="PROSITE" id="PS00798">
    <property type="entry name" value="ALDOKETO_REDUCTASE_1"/>
    <property type="match status" value="1"/>
</dbReference>
<dbReference type="PANTHER" id="PTHR43827:SF3">
    <property type="entry name" value="NADP-DEPENDENT OXIDOREDUCTASE DOMAIN-CONTAINING PROTEIN"/>
    <property type="match status" value="1"/>
</dbReference>
<feature type="binding site" evidence="5">
    <location>
        <position position="108"/>
    </location>
    <ligand>
        <name>substrate</name>
    </ligand>
</feature>
<dbReference type="PROSITE" id="PS00062">
    <property type="entry name" value="ALDOKETO_REDUCTASE_2"/>
    <property type="match status" value="1"/>
</dbReference>
<organism evidence="8 9">
    <name type="scientific">Lachnospira multipara</name>
    <dbReference type="NCBI Taxonomy" id="28051"/>
    <lineage>
        <taxon>Bacteria</taxon>
        <taxon>Bacillati</taxon>
        <taxon>Bacillota</taxon>
        <taxon>Clostridia</taxon>
        <taxon>Lachnospirales</taxon>
        <taxon>Lachnospiraceae</taxon>
        <taxon>Lachnospira</taxon>
    </lineage>
</organism>
<reference evidence="8 9" key="1">
    <citation type="submission" date="2016-10" db="EMBL/GenBank/DDBJ databases">
        <authorList>
            <person name="de Groot N.N."/>
        </authorList>
    </citation>
    <scope>NUCLEOTIDE SEQUENCE [LARGE SCALE GENOMIC DNA]</scope>
    <source>
        <strain evidence="8 9">D15d</strain>
    </source>
</reference>
<feature type="site" description="Lowers pKa of active site Tyr" evidence="6">
    <location>
        <position position="75"/>
    </location>
</feature>
<dbReference type="PRINTS" id="PR00069">
    <property type="entry name" value="ALDKETRDTASE"/>
</dbReference>
<dbReference type="PIRSF" id="PIRSF000097">
    <property type="entry name" value="AKR"/>
    <property type="match status" value="1"/>
</dbReference>
<evidence type="ECO:0000256" key="6">
    <source>
        <dbReference type="PIRSR" id="PIRSR000097-3"/>
    </source>
</evidence>
<evidence type="ECO:0000256" key="3">
    <source>
        <dbReference type="ARBA" id="ARBA00023002"/>
    </source>
</evidence>
<dbReference type="InterPro" id="IPR020471">
    <property type="entry name" value="AKR"/>
</dbReference>
<sequence length="271" mass="31117">MNSETIRLNNGVEMPLVGLGTWDLRGEECTQMVSTAIALGYRLIDTAQMYGNEREVGEGIKKSGVARDQIFVTTKIYSRSNSYEKAKRAIEESLENLQLSYVDLLLLHEPYPQGPEMYRALEEAFHEGKARAIGISNYDENWYRSFLKQCDVIPAVNQLETHVYFQKWDFQEEMKKHGVTMQAWAPLAQGIGNVASNKVLAEIGEKYQKSAAQIALRFLVQRGIPVIPKSRHENRLRENMELFDFSLTEEDITKIRELDRGDTLFPWTKAF</sequence>
<feature type="domain" description="NADP-dependent oxidoreductase" evidence="7">
    <location>
        <begin position="17"/>
        <end position="259"/>
    </location>
</feature>
<keyword evidence="3" id="KW-0560">Oxidoreductase</keyword>
<keyword evidence="9" id="KW-1185">Reference proteome</keyword>
<evidence type="ECO:0000256" key="2">
    <source>
        <dbReference type="ARBA" id="ARBA00022857"/>
    </source>
</evidence>
<dbReference type="SUPFAM" id="SSF51430">
    <property type="entry name" value="NAD(P)-linked oxidoreductase"/>
    <property type="match status" value="1"/>
</dbReference>
<gene>
    <name evidence="8" type="ORF">SAMN05216537_101214</name>
</gene>
<evidence type="ECO:0000313" key="9">
    <source>
        <dbReference type="Proteomes" id="UP000236726"/>
    </source>
</evidence>
<dbReference type="PROSITE" id="PS00063">
    <property type="entry name" value="ALDOKETO_REDUCTASE_3"/>
    <property type="match status" value="1"/>
</dbReference>
<proteinExistence type="inferred from homology"/>
<keyword evidence="2" id="KW-0521">NADP</keyword>
<dbReference type="Gene3D" id="3.20.20.100">
    <property type="entry name" value="NADP-dependent oxidoreductase domain"/>
    <property type="match status" value="1"/>
</dbReference>
<dbReference type="EMBL" id="FNUL01000001">
    <property type="protein sequence ID" value="SEF40371.1"/>
    <property type="molecule type" value="Genomic_DNA"/>
</dbReference>
<accession>A0A1H5RS80</accession>
<dbReference type="AlphaFoldDB" id="A0A1H5RS80"/>
<dbReference type="InterPro" id="IPR036812">
    <property type="entry name" value="NAD(P)_OxRdtase_dom_sf"/>
</dbReference>
<dbReference type="InterPro" id="IPR023210">
    <property type="entry name" value="NADP_OxRdtase_dom"/>
</dbReference>